<gene>
    <name evidence="3" type="ORF">QJS10_CPA10g01533</name>
</gene>
<reference evidence="3" key="1">
    <citation type="journal article" date="2023" name="Nat. Commun.">
        <title>Diploid and tetraploid genomes of Acorus and the evolution of monocots.</title>
        <authorList>
            <person name="Ma L."/>
            <person name="Liu K.W."/>
            <person name="Li Z."/>
            <person name="Hsiao Y.Y."/>
            <person name="Qi Y."/>
            <person name="Fu T."/>
            <person name="Tang G.D."/>
            <person name="Zhang D."/>
            <person name="Sun W.H."/>
            <person name="Liu D.K."/>
            <person name="Li Y."/>
            <person name="Chen G.Z."/>
            <person name="Liu X.D."/>
            <person name="Liao X.Y."/>
            <person name="Jiang Y.T."/>
            <person name="Yu X."/>
            <person name="Hao Y."/>
            <person name="Huang J."/>
            <person name="Zhao X.W."/>
            <person name="Ke S."/>
            <person name="Chen Y.Y."/>
            <person name="Wu W.L."/>
            <person name="Hsu J.L."/>
            <person name="Lin Y.F."/>
            <person name="Huang M.D."/>
            <person name="Li C.Y."/>
            <person name="Huang L."/>
            <person name="Wang Z.W."/>
            <person name="Zhao X."/>
            <person name="Zhong W.Y."/>
            <person name="Peng D.H."/>
            <person name="Ahmad S."/>
            <person name="Lan S."/>
            <person name="Zhang J.S."/>
            <person name="Tsai W.C."/>
            <person name="Van de Peer Y."/>
            <person name="Liu Z.J."/>
        </authorList>
    </citation>
    <scope>NUCLEOTIDE SEQUENCE</scope>
    <source>
        <strain evidence="3">CP</strain>
    </source>
</reference>
<comment type="caution">
    <text evidence="3">The sequence shown here is derived from an EMBL/GenBank/DDBJ whole genome shotgun (WGS) entry which is preliminary data.</text>
</comment>
<evidence type="ECO:0000313" key="3">
    <source>
        <dbReference type="EMBL" id="KAK1307309.1"/>
    </source>
</evidence>
<proteinExistence type="predicted"/>
<dbReference type="AlphaFoldDB" id="A0AAV9E1J9"/>
<evidence type="ECO:0000313" key="4">
    <source>
        <dbReference type="Proteomes" id="UP001180020"/>
    </source>
</evidence>
<dbReference type="PANTHER" id="PTHR31973">
    <property type="entry name" value="POLYPROTEIN, PUTATIVE-RELATED"/>
    <property type="match status" value="1"/>
</dbReference>
<dbReference type="InterPro" id="IPR018289">
    <property type="entry name" value="MULE_transposase_dom"/>
</dbReference>
<sequence length="309" mass="35050">MEVDDIEDDDVSSEDGMDTIDIPSLPNVEDFIDDYIVDSSLPCADEDGHDLNIVLDYKQVWRAKEKALAELRGSWEGSFSDIQAYCKKLERTNPGVYTVLEMRGTIFSRFMWSFSQSITAFKCTCRPIIGVDGTHLKGRYSGSLLIATGADGEDGILPLAFAVVEVVCNATWEWFMSHLHNIIGPIPGLVINSDQHPGLLHSIPLHFPDVYHGFCLRHMSENLKRACKDHVSEFLFWTLARAFSPMKFDEVMRNIRLQSEDVYKWINNVPKEHWARVHLPVNRYELGTTNICESVNALLLEARSLPMLA</sequence>
<evidence type="ECO:0000259" key="2">
    <source>
        <dbReference type="Pfam" id="PF10551"/>
    </source>
</evidence>
<feature type="domain" description="MULE transposase" evidence="2">
    <location>
        <begin position="129"/>
        <end position="222"/>
    </location>
</feature>
<reference evidence="3" key="2">
    <citation type="submission" date="2023-06" db="EMBL/GenBank/DDBJ databases">
        <authorList>
            <person name="Ma L."/>
            <person name="Liu K.-W."/>
            <person name="Li Z."/>
            <person name="Hsiao Y.-Y."/>
            <person name="Qi Y."/>
            <person name="Fu T."/>
            <person name="Tang G."/>
            <person name="Zhang D."/>
            <person name="Sun W.-H."/>
            <person name="Liu D.-K."/>
            <person name="Li Y."/>
            <person name="Chen G.-Z."/>
            <person name="Liu X.-D."/>
            <person name="Liao X.-Y."/>
            <person name="Jiang Y.-T."/>
            <person name="Yu X."/>
            <person name="Hao Y."/>
            <person name="Huang J."/>
            <person name="Zhao X.-W."/>
            <person name="Ke S."/>
            <person name="Chen Y.-Y."/>
            <person name="Wu W.-L."/>
            <person name="Hsu J.-L."/>
            <person name="Lin Y.-F."/>
            <person name="Huang M.-D."/>
            <person name="Li C.-Y."/>
            <person name="Huang L."/>
            <person name="Wang Z.-W."/>
            <person name="Zhao X."/>
            <person name="Zhong W.-Y."/>
            <person name="Peng D.-H."/>
            <person name="Ahmad S."/>
            <person name="Lan S."/>
            <person name="Zhang J.-S."/>
            <person name="Tsai W.-C."/>
            <person name="Van De Peer Y."/>
            <person name="Liu Z.-J."/>
        </authorList>
    </citation>
    <scope>NUCLEOTIDE SEQUENCE</scope>
    <source>
        <strain evidence="3">CP</strain>
        <tissue evidence="3">Leaves</tissue>
    </source>
</reference>
<feature type="compositionally biased region" description="Acidic residues" evidence="1">
    <location>
        <begin position="1"/>
        <end position="18"/>
    </location>
</feature>
<organism evidence="3 4">
    <name type="scientific">Acorus calamus</name>
    <name type="common">Sweet flag</name>
    <dbReference type="NCBI Taxonomy" id="4465"/>
    <lineage>
        <taxon>Eukaryota</taxon>
        <taxon>Viridiplantae</taxon>
        <taxon>Streptophyta</taxon>
        <taxon>Embryophyta</taxon>
        <taxon>Tracheophyta</taxon>
        <taxon>Spermatophyta</taxon>
        <taxon>Magnoliopsida</taxon>
        <taxon>Liliopsida</taxon>
        <taxon>Acoraceae</taxon>
        <taxon>Acorus</taxon>
    </lineage>
</organism>
<evidence type="ECO:0000256" key="1">
    <source>
        <dbReference type="SAM" id="MobiDB-lite"/>
    </source>
</evidence>
<name>A0AAV9E1J9_ACOCL</name>
<dbReference type="EMBL" id="JAUJYO010000010">
    <property type="protein sequence ID" value="KAK1307309.1"/>
    <property type="molecule type" value="Genomic_DNA"/>
</dbReference>
<protein>
    <recommendedName>
        <fullName evidence="2">MULE transposase domain-containing protein</fullName>
    </recommendedName>
</protein>
<dbReference type="PANTHER" id="PTHR31973:SF195">
    <property type="entry name" value="MUDR FAMILY TRANSPOSASE"/>
    <property type="match status" value="1"/>
</dbReference>
<feature type="region of interest" description="Disordered" evidence="1">
    <location>
        <begin position="1"/>
        <end position="21"/>
    </location>
</feature>
<dbReference type="Pfam" id="PF10551">
    <property type="entry name" value="MULE"/>
    <property type="match status" value="1"/>
</dbReference>
<accession>A0AAV9E1J9</accession>
<dbReference type="Proteomes" id="UP001180020">
    <property type="component" value="Unassembled WGS sequence"/>
</dbReference>
<keyword evidence="4" id="KW-1185">Reference proteome</keyword>